<proteinExistence type="predicted"/>
<sequence>MPTTRKLYDSIFKKILTLSSKAVINMINGLFNMFYDPENSTVSYHWTENVHDNQNSMTTTLADTILVINNSDAYHMEAQMKKDDSIVFRVFSYGAGYADQTKEILQDEEGCQVYRIHFPEPCVIYLSNVPKSVPDTYSLQVGFGHTQNITYNVPVTKLTSCSVKEINDRKMIILIPFYILKLREKLRNKKARTPENIASLKSLIKTDIMGSIDKNVELGNITAEDGAQLYRFTQMLYTRLYSQFEETEEVTDMVEQSIITFVDVFQEEKARMEKRMAEMDKEIADKDKKLADKDNELAELRAEIARLKGSDK</sequence>
<evidence type="ECO:0000256" key="1">
    <source>
        <dbReference type="SAM" id="Coils"/>
    </source>
</evidence>
<name>A0AAI9K6S7_9FIRM</name>
<protein>
    <recommendedName>
        <fullName evidence="4">PD-(D/E)XK nuclease family transposase</fullName>
    </recommendedName>
</protein>
<dbReference type="AlphaFoldDB" id="A0AAI9K6S7"/>
<organism evidence="2 3">
    <name type="scientific">Coprococcus eutactus</name>
    <dbReference type="NCBI Taxonomy" id="33043"/>
    <lineage>
        <taxon>Bacteria</taxon>
        <taxon>Bacillati</taxon>
        <taxon>Bacillota</taxon>
        <taxon>Clostridia</taxon>
        <taxon>Lachnospirales</taxon>
        <taxon>Lachnospiraceae</taxon>
        <taxon>Coprococcus</taxon>
    </lineage>
</organism>
<accession>A0AAI9K6S7</accession>
<gene>
    <name evidence="2" type="ORF">COEU31_27600</name>
</gene>
<reference evidence="2" key="1">
    <citation type="submission" date="2020-06" db="EMBL/GenBank/DDBJ databases">
        <title>Characterization of fructooligosaccharide metabolism and fructooligosaccharide-degrading enzymes in human commensal butyrate producers.</title>
        <authorList>
            <person name="Tanno H."/>
            <person name="Fujii T."/>
            <person name="Hirano K."/>
            <person name="Maeno S."/>
            <person name="Tonozuka T."/>
            <person name="Sakamoto M."/>
            <person name="Ohkuma M."/>
            <person name="Tochio T."/>
            <person name="Endo A."/>
        </authorList>
    </citation>
    <scope>NUCLEOTIDE SEQUENCE</scope>
    <source>
        <strain evidence="2">JCM 31265</strain>
    </source>
</reference>
<dbReference type="EMBL" id="BLYL01000028">
    <property type="protein sequence ID" value="GFO95714.1"/>
    <property type="molecule type" value="Genomic_DNA"/>
</dbReference>
<feature type="coiled-coil region" evidence="1">
    <location>
        <begin position="262"/>
        <end position="310"/>
    </location>
</feature>
<evidence type="ECO:0008006" key="4">
    <source>
        <dbReference type="Google" id="ProtNLM"/>
    </source>
</evidence>
<keyword evidence="1" id="KW-0175">Coiled coil</keyword>
<evidence type="ECO:0000313" key="3">
    <source>
        <dbReference type="Proteomes" id="UP000660047"/>
    </source>
</evidence>
<evidence type="ECO:0000313" key="2">
    <source>
        <dbReference type="EMBL" id="GFO95714.1"/>
    </source>
</evidence>
<dbReference type="Proteomes" id="UP000660047">
    <property type="component" value="Unassembled WGS sequence"/>
</dbReference>
<dbReference type="RefSeq" id="WP_055145441.1">
    <property type="nucleotide sequence ID" value="NZ_BLYL01000028.1"/>
</dbReference>
<comment type="caution">
    <text evidence="2">The sequence shown here is derived from an EMBL/GenBank/DDBJ whole genome shotgun (WGS) entry which is preliminary data.</text>
</comment>